<protein>
    <submittedName>
        <fullName evidence="1">Uncharacterized protein</fullName>
    </submittedName>
</protein>
<sequence>MTFRETITQFYLLYATLECRGHSENNLRDSNKQSPLDPALLVKTSFLQGLRFCPIALLTS</sequence>
<evidence type="ECO:0000313" key="1">
    <source>
        <dbReference type="EMBL" id="CEK49434.1"/>
    </source>
</evidence>
<gene>
    <name evidence="1" type="primary">ORF7740</name>
</gene>
<proteinExistence type="predicted"/>
<reference evidence="1" key="1">
    <citation type="submission" date="2014-12" db="EMBL/GenBank/DDBJ databases">
        <title>Insight into the proteome of Arion vulgaris.</title>
        <authorList>
            <person name="Aradska J."/>
            <person name="Bulat T."/>
            <person name="Smidak R."/>
            <person name="Sarate P."/>
            <person name="Gangsoo J."/>
            <person name="Sialana F."/>
            <person name="Bilban M."/>
            <person name="Lubec G."/>
        </authorList>
    </citation>
    <scope>NUCLEOTIDE SEQUENCE</scope>
    <source>
        <tissue evidence="1">Skin</tissue>
    </source>
</reference>
<accession>A0A0B6XZY4</accession>
<dbReference type="AlphaFoldDB" id="A0A0B6XZY4"/>
<organism evidence="1">
    <name type="scientific">Arion vulgaris</name>
    <dbReference type="NCBI Taxonomy" id="1028688"/>
    <lineage>
        <taxon>Eukaryota</taxon>
        <taxon>Metazoa</taxon>
        <taxon>Spiralia</taxon>
        <taxon>Lophotrochozoa</taxon>
        <taxon>Mollusca</taxon>
        <taxon>Gastropoda</taxon>
        <taxon>Heterobranchia</taxon>
        <taxon>Euthyneura</taxon>
        <taxon>Panpulmonata</taxon>
        <taxon>Eupulmonata</taxon>
        <taxon>Stylommatophora</taxon>
        <taxon>Helicina</taxon>
        <taxon>Arionoidea</taxon>
        <taxon>Arionidae</taxon>
        <taxon>Arion</taxon>
    </lineage>
</organism>
<dbReference type="EMBL" id="HACG01002569">
    <property type="protein sequence ID" value="CEK49434.1"/>
    <property type="molecule type" value="Transcribed_RNA"/>
</dbReference>
<name>A0A0B6XZY4_9EUPU</name>